<dbReference type="Proteomes" id="UP001516023">
    <property type="component" value="Unassembled WGS sequence"/>
</dbReference>
<reference evidence="1 2" key="1">
    <citation type="journal article" date="2020" name="G3 (Bethesda)">
        <title>Improved Reference Genome for Cyclotella cryptica CCMP332, a Model for Cell Wall Morphogenesis, Salinity Adaptation, and Lipid Production in Diatoms (Bacillariophyta).</title>
        <authorList>
            <person name="Roberts W.R."/>
            <person name="Downey K.M."/>
            <person name="Ruck E.C."/>
            <person name="Traller J.C."/>
            <person name="Alverson A.J."/>
        </authorList>
    </citation>
    <scope>NUCLEOTIDE SEQUENCE [LARGE SCALE GENOMIC DNA]</scope>
    <source>
        <strain evidence="1 2">CCMP332</strain>
    </source>
</reference>
<dbReference type="InterPro" id="IPR053159">
    <property type="entry name" value="Hybrid_Histidine_Kinase"/>
</dbReference>
<comment type="caution">
    <text evidence="1">The sequence shown here is derived from an EMBL/GenBank/DDBJ whole genome shotgun (WGS) entry which is preliminary data.</text>
</comment>
<gene>
    <name evidence="1" type="ORF">HJC23_013211</name>
</gene>
<dbReference type="PANTHER" id="PTHR43642">
    <property type="entry name" value="HYBRID SIGNAL TRANSDUCTION HISTIDINE KINASE G"/>
    <property type="match status" value="1"/>
</dbReference>
<protein>
    <submittedName>
        <fullName evidence="1">Uncharacterized protein</fullName>
    </submittedName>
</protein>
<sequence length="465" mass="53443">MSSLIEPLNVAIAEGLVSKLNGKYHFCHDLIQDSVYSMIEEQDCCIHHNNYDIPSSTPREDARWLILQTQSMLSDISDETLLSYRVMTDYRKVMAMKFLAKLEHSIQQVQPALQPFVTTQIVKLTIDHGLSPVSAIGFAYFGGMVAELGDIRGGYRFTRLAKALVDKIQNCEIAGEVIWLSTESLSFIEPLRTVNEYRIQGQATSMAAGDIHWACWNKTSYCVALLWCGVKLSAVKEAFICNRRFIEEHNHLTTLYYLKIVERTVITFIGGESRIISDEELTRIVKENKNPYQLSIVYFQKMLLSLVFNDYHELKKSSEKFMKVRVPSWVLLSIHAGHFFIASLASFRIYRETRDTSWAKKGKQYKERIVSWNEQGSSWNFEHRSFLLEAEESYSEGKLYDAKMSYDKAISSASQHKFVQEEALSCELAAVFYLDQGEKSMALQYLKCAQQRFLEWGAFAIVRTL</sequence>
<proteinExistence type="predicted"/>
<evidence type="ECO:0000313" key="2">
    <source>
        <dbReference type="Proteomes" id="UP001516023"/>
    </source>
</evidence>
<dbReference type="EMBL" id="JABMIG020000050">
    <property type="protein sequence ID" value="KAL3797973.1"/>
    <property type="molecule type" value="Genomic_DNA"/>
</dbReference>
<dbReference type="AlphaFoldDB" id="A0ABD3QCB9"/>
<dbReference type="PANTHER" id="PTHR43642:SF1">
    <property type="entry name" value="HYBRID SIGNAL TRANSDUCTION HISTIDINE KINASE G"/>
    <property type="match status" value="1"/>
</dbReference>
<name>A0ABD3QCB9_9STRA</name>
<evidence type="ECO:0000313" key="1">
    <source>
        <dbReference type="EMBL" id="KAL3797973.1"/>
    </source>
</evidence>
<keyword evidence="2" id="KW-1185">Reference proteome</keyword>
<organism evidence="1 2">
    <name type="scientific">Cyclotella cryptica</name>
    <dbReference type="NCBI Taxonomy" id="29204"/>
    <lineage>
        <taxon>Eukaryota</taxon>
        <taxon>Sar</taxon>
        <taxon>Stramenopiles</taxon>
        <taxon>Ochrophyta</taxon>
        <taxon>Bacillariophyta</taxon>
        <taxon>Coscinodiscophyceae</taxon>
        <taxon>Thalassiosirophycidae</taxon>
        <taxon>Stephanodiscales</taxon>
        <taxon>Stephanodiscaceae</taxon>
        <taxon>Cyclotella</taxon>
    </lineage>
</organism>
<accession>A0ABD3QCB9</accession>